<evidence type="ECO:0000313" key="1">
    <source>
        <dbReference type="EMBL" id="EPQ59863.1"/>
    </source>
</evidence>
<dbReference type="AlphaFoldDB" id="S7QKS0"/>
<protein>
    <submittedName>
        <fullName evidence="1">Uncharacterized protein</fullName>
    </submittedName>
</protein>
<name>S7QKS0_GLOTA</name>
<dbReference type="GeneID" id="19309310"/>
<keyword evidence="2" id="KW-1185">Reference proteome</keyword>
<evidence type="ECO:0000313" key="2">
    <source>
        <dbReference type="Proteomes" id="UP000030669"/>
    </source>
</evidence>
<sequence length="219" mass="24175">MEGPSEPSRMVFVWSRGARQNQRRDPQVGGIYVSNRAFDARLVGVLNLLGYASFASHFVLPSLTSCDTKLVLESVLRCKTLPRFVAVRGREGLHAHYGLYQSIPRADANRGFRSSSRICAFRPVEVGLAGYVKEVVAARSPAILKSSGNHVRSFTWRELNCPDFNAVKGGAVSYPRYRKAVASDVSEITRELEERRITIYSRLGGNHEPSPSAAPPAPQ</sequence>
<dbReference type="HOGENOM" id="CLU_1261626_0_0_1"/>
<dbReference type="RefSeq" id="XP_007862733.1">
    <property type="nucleotide sequence ID" value="XM_007864542.1"/>
</dbReference>
<reference evidence="1 2" key="1">
    <citation type="journal article" date="2012" name="Science">
        <title>The Paleozoic origin of enzymatic lignin decomposition reconstructed from 31 fungal genomes.</title>
        <authorList>
            <person name="Floudas D."/>
            <person name="Binder M."/>
            <person name="Riley R."/>
            <person name="Barry K."/>
            <person name="Blanchette R.A."/>
            <person name="Henrissat B."/>
            <person name="Martinez A.T."/>
            <person name="Otillar R."/>
            <person name="Spatafora J.W."/>
            <person name="Yadav J.S."/>
            <person name="Aerts A."/>
            <person name="Benoit I."/>
            <person name="Boyd A."/>
            <person name="Carlson A."/>
            <person name="Copeland A."/>
            <person name="Coutinho P.M."/>
            <person name="de Vries R.P."/>
            <person name="Ferreira P."/>
            <person name="Findley K."/>
            <person name="Foster B."/>
            <person name="Gaskell J."/>
            <person name="Glotzer D."/>
            <person name="Gorecki P."/>
            <person name="Heitman J."/>
            <person name="Hesse C."/>
            <person name="Hori C."/>
            <person name="Igarashi K."/>
            <person name="Jurgens J.A."/>
            <person name="Kallen N."/>
            <person name="Kersten P."/>
            <person name="Kohler A."/>
            <person name="Kuees U."/>
            <person name="Kumar T.K.A."/>
            <person name="Kuo A."/>
            <person name="LaButti K."/>
            <person name="Larrondo L.F."/>
            <person name="Lindquist E."/>
            <person name="Ling A."/>
            <person name="Lombard V."/>
            <person name="Lucas S."/>
            <person name="Lundell T."/>
            <person name="Martin R."/>
            <person name="McLaughlin D.J."/>
            <person name="Morgenstern I."/>
            <person name="Morin E."/>
            <person name="Murat C."/>
            <person name="Nagy L.G."/>
            <person name="Nolan M."/>
            <person name="Ohm R.A."/>
            <person name="Patyshakuliyeva A."/>
            <person name="Rokas A."/>
            <person name="Ruiz-Duenas F.J."/>
            <person name="Sabat G."/>
            <person name="Salamov A."/>
            <person name="Samejima M."/>
            <person name="Schmutz J."/>
            <person name="Slot J.C."/>
            <person name="St John F."/>
            <person name="Stenlid J."/>
            <person name="Sun H."/>
            <person name="Sun S."/>
            <person name="Syed K."/>
            <person name="Tsang A."/>
            <person name="Wiebenga A."/>
            <person name="Young D."/>
            <person name="Pisabarro A."/>
            <person name="Eastwood D.C."/>
            <person name="Martin F."/>
            <person name="Cullen D."/>
            <person name="Grigoriev I.V."/>
            <person name="Hibbett D.S."/>
        </authorList>
    </citation>
    <scope>NUCLEOTIDE SEQUENCE [LARGE SCALE GENOMIC DNA]</scope>
    <source>
        <strain evidence="1 2">ATCC 11539</strain>
    </source>
</reference>
<dbReference type="EMBL" id="KB469297">
    <property type="protein sequence ID" value="EPQ59863.1"/>
    <property type="molecule type" value="Genomic_DNA"/>
</dbReference>
<gene>
    <name evidence="1" type="ORF">GLOTRDRAFT_91329</name>
</gene>
<dbReference type="Proteomes" id="UP000030669">
    <property type="component" value="Unassembled WGS sequence"/>
</dbReference>
<proteinExistence type="predicted"/>
<organism evidence="1 2">
    <name type="scientific">Gloeophyllum trabeum (strain ATCC 11539 / FP-39264 / Madison 617)</name>
    <name type="common">Brown rot fungus</name>
    <dbReference type="NCBI Taxonomy" id="670483"/>
    <lineage>
        <taxon>Eukaryota</taxon>
        <taxon>Fungi</taxon>
        <taxon>Dikarya</taxon>
        <taxon>Basidiomycota</taxon>
        <taxon>Agaricomycotina</taxon>
        <taxon>Agaricomycetes</taxon>
        <taxon>Gloeophyllales</taxon>
        <taxon>Gloeophyllaceae</taxon>
        <taxon>Gloeophyllum</taxon>
    </lineage>
</organism>
<accession>S7QKS0</accession>
<dbReference type="KEGG" id="gtr:GLOTRDRAFT_91329"/>